<name>A0A9P1IW73_9PELO</name>
<proteinExistence type="predicted"/>
<feature type="compositionally biased region" description="Polar residues" evidence="1">
    <location>
        <begin position="21"/>
        <end position="31"/>
    </location>
</feature>
<feature type="region of interest" description="Disordered" evidence="1">
    <location>
        <begin position="1"/>
        <end position="56"/>
    </location>
</feature>
<comment type="caution">
    <text evidence="2">The sequence shown here is derived from an EMBL/GenBank/DDBJ whole genome shotgun (WGS) entry which is preliminary data.</text>
</comment>
<keyword evidence="3" id="KW-1185">Reference proteome</keyword>
<evidence type="ECO:0000313" key="3">
    <source>
        <dbReference type="Proteomes" id="UP001152747"/>
    </source>
</evidence>
<dbReference type="EMBL" id="CANHGI010000005">
    <property type="protein sequence ID" value="CAI5451349.1"/>
    <property type="molecule type" value="Genomic_DNA"/>
</dbReference>
<organism evidence="2 3">
    <name type="scientific">Caenorhabditis angaria</name>
    <dbReference type="NCBI Taxonomy" id="860376"/>
    <lineage>
        <taxon>Eukaryota</taxon>
        <taxon>Metazoa</taxon>
        <taxon>Ecdysozoa</taxon>
        <taxon>Nematoda</taxon>
        <taxon>Chromadorea</taxon>
        <taxon>Rhabditida</taxon>
        <taxon>Rhabditina</taxon>
        <taxon>Rhabditomorpha</taxon>
        <taxon>Rhabditoidea</taxon>
        <taxon>Rhabditidae</taxon>
        <taxon>Peloderinae</taxon>
        <taxon>Caenorhabditis</taxon>
    </lineage>
</organism>
<reference evidence="2" key="1">
    <citation type="submission" date="2022-11" db="EMBL/GenBank/DDBJ databases">
        <authorList>
            <person name="Kikuchi T."/>
        </authorList>
    </citation>
    <scope>NUCLEOTIDE SEQUENCE</scope>
    <source>
        <strain evidence="2">PS1010</strain>
    </source>
</reference>
<feature type="compositionally biased region" description="Low complexity" evidence="1">
    <location>
        <begin position="10"/>
        <end position="20"/>
    </location>
</feature>
<sequence>MKKNDHKNKTNNNKNKNKPNAQLTARNSKASLTDEKNSTTGGKDIKTIGSGRKKGGLITPTGSRKCLAKSRYVEGEEIEGVTNYKITACITQTSRPLAPDVYAVKDSEEEENRMKICNLELGILKKEAALLKKLGKLPGTPSFLTLIDYGTILLDLWIFFDGIRCFDRKSVIKSIFGVFCSRSSIQIEGC</sequence>
<protein>
    <submittedName>
        <fullName evidence="2">Uncharacterized protein</fullName>
    </submittedName>
</protein>
<evidence type="ECO:0000313" key="2">
    <source>
        <dbReference type="EMBL" id="CAI5451349.1"/>
    </source>
</evidence>
<evidence type="ECO:0000256" key="1">
    <source>
        <dbReference type="SAM" id="MobiDB-lite"/>
    </source>
</evidence>
<gene>
    <name evidence="2" type="ORF">CAMP_LOCUS13986</name>
</gene>
<accession>A0A9P1IW73</accession>
<dbReference type="AlphaFoldDB" id="A0A9P1IW73"/>
<dbReference type="Proteomes" id="UP001152747">
    <property type="component" value="Unassembled WGS sequence"/>
</dbReference>